<evidence type="ECO:0000259" key="5">
    <source>
        <dbReference type="Pfam" id="PF04542"/>
    </source>
</evidence>
<dbReference type="InterPro" id="IPR013324">
    <property type="entry name" value="RNA_pol_sigma_r3/r4-like"/>
</dbReference>
<evidence type="ECO:0000313" key="9">
    <source>
        <dbReference type="Proteomes" id="UP000502421"/>
    </source>
</evidence>
<evidence type="ECO:0000256" key="2">
    <source>
        <dbReference type="ARBA" id="ARBA00023015"/>
    </source>
</evidence>
<name>A0AAE6ZNX8_9BACT</name>
<dbReference type="GO" id="GO:0006352">
    <property type="term" value="P:DNA-templated transcription initiation"/>
    <property type="evidence" value="ECO:0007669"/>
    <property type="project" value="InterPro"/>
</dbReference>
<keyword evidence="2" id="KW-0805">Transcription regulation</keyword>
<protein>
    <submittedName>
        <fullName evidence="7">Sigma-70 family RNA polymerase sigma factor</fullName>
    </submittedName>
</protein>
<dbReference type="NCBIfam" id="TIGR02937">
    <property type="entry name" value="sigma70-ECF"/>
    <property type="match status" value="1"/>
</dbReference>
<dbReference type="InterPro" id="IPR039425">
    <property type="entry name" value="RNA_pol_sigma-70-like"/>
</dbReference>
<evidence type="ECO:0000259" key="6">
    <source>
        <dbReference type="Pfam" id="PF08281"/>
    </source>
</evidence>
<feature type="domain" description="RNA polymerase sigma-70 region 2" evidence="5">
    <location>
        <begin position="2"/>
        <end position="55"/>
    </location>
</feature>
<evidence type="ECO:0000256" key="3">
    <source>
        <dbReference type="ARBA" id="ARBA00023082"/>
    </source>
</evidence>
<dbReference type="Proteomes" id="UP000502421">
    <property type="component" value="Chromosome"/>
</dbReference>
<evidence type="ECO:0000313" key="7">
    <source>
        <dbReference type="EMBL" id="QJB36250.1"/>
    </source>
</evidence>
<dbReference type="SUPFAM" id="SSF88946">
    <property type="entry name" value="Sigma2 domain of RNA polymerase sigma factors"/>
    <property type="match status" value="1"/>
</dbReference>
<keyword evidence="10" id="KW-1185">Reference proteome</keyword>
<accession>A0AAE6ZNX8</accession>
<evidence type="ECO:0000256" key="1">
    <source>
        <dbReference type="ARBA" id="ARBA00010641"/>
    </source>
</evidence>
<feature type="domain" description="RNA polymerase sigma factor 70 region 4 type 2" evidence="6">
    <location>
        <begin position="82"/>
        <end position="132"/>
    </location>
</feature>
<dbReference type="Pfam" id="PF08281">
    <property type="entry name" value="Sigma70_r4_2"/>
    <property type="match status" value="1"/>
</dbReference>
<dbReference type="Gene3D" id="1.10.10.10">
    <property type="entry name" value="Winged helix-like DNA-binding domain superfamily/Winged helix DNA-binding domain"/>
    <property type="match status" value="1"/>
</dbReference>
<dbReference type="AlphaFoldDB" id="A0AAE6ZNX8"/>
<keyword evidence="4" id="KW-0804">Transcription</keyword>
<dbReference type="Proteomes" id="UP000503144">
    <property type="component" value="Chromosome"/>
</dbReference>
<sequence length="159" mass="18195">MRYAPNREEAIEIMNDGFLKVFQRISTFDSNRPFKAWLSKIMVNTAIDFLRSKKKLVFTDQAEHYHELGKEDNVVEKLSYDELLMHVQSLSPAYRTVFNLYVMEGYQHHEIAVLLGISQGTSKSNLFKAKKILQEKILIAAGKGATATTAVNFVVHKNE</sequence>
<dbReference type="SUPFAM" id="SSF88659">
    <property type="entry name" value="Sigma3 and sigma4 domains of RNA polymerase sigma factors"/>
    <property type="match status" value="1"/>
</dbReference>
<dbReference type="InterPro" id="IPR007627">
    <property type="entry name" value="RNA_pol_sigma70_r2"/>
</dbReference>
<evidence type="ECO:0000256" key="4">
    <source>
        <dbReference type="ARBA" id="ARBA00023163"/>
    </source>
</evidence>
<dbReference type="KEGG" id="coy:HF329_25315"/>
<dbReference type="GO" id="GO:0003677">
    <property type="term" value="F:DNA binding"/>
    <property type="evidence" value="ECO:0007669"/>
    <property type="project" value="InterPro"/>
</dbReference>
<evidence type="ECO:0000313" key="10">
    <source>
        <dbReference type="Proteomes" id="UP000503144"/>
    </source>
</evidence>
<evidence type="ECO:0000313" key="8">
    <source>
        <dbReference type="EMBL" id="QJB42743.1"/>
    </source>
</evidence>
<keyword evidence="3" id="KW-0731">Sigma factor</keyword>
<dbReference type="PANTHER" id="PTHR43133:SF46">
    <property type="entry name" value="RNA POLYMERASE SIGMA-70 FACTOR ECF SUBFAMILY"/>
    <property type="match status" value="1"/>
</dbReference>
<dbReference type="GO" id="GO:0016987">
    <property type="term" value="F:sigma factor activity"/>
    <property type="evidence" value="ECO:0007669"/>
    <property type="project" value="UniProtKB-KW"/>
</dbReference>
<dbReference type="Gene3D" id="1.10.1740.10">
    <property type="match status" value="1"/>
</dbReference>
<dbReference type="EMBL" id="CP051204">
    <property type="protein sequence ID" value="QJB42743.1"/>
    <property type="molecule type" value="Genomic_DNA"/>
</dbReference>
<dbReference type="PANTHER" id="PTHR43133">
    <property type="entry name" value="RNA POLYMERASE ECF-TYPE SIGMA FACTO"/>
    <property type="match status" value="1"/>
</dbReference>
<reference evidence="7 10" key="2">
    <citation type="submission" date="2020-09" db="EMBL/GenBank/DDBJ databases">
        <authorList>
            <person name="Kittiwongwattana C."/>
        </authorList>
    </citation>
    <scope>NUCLEOTIDE SEQUENCE</scope>
    <source>
        <strain evidence="8 10">1303</strain>
        <strain evidence="7">1310</strain>
    </source>
</reference>
<dbReference type="EMBL" id="CP051205">
    <property type="protein sequence ID" value="QJB36250.1"/>
    <property type="molecule type" value="Genomic_DNA"/>
</dbReference>
<gene>
    <name evidence="8" type="ORF">HF324_25170</name>
    <name evidence="7" type="ORF">HF329_25315</name>
</gene>
<dbReference type="InterPro" id="IPR013325">
    <property type="entry name" value="RNA_pol_sigma_r2"/>
</dbReference>
<reference evidence="9" key="1">
    <citation type="submission" date="2020-04" db="EMBL/GenBank/DDBJ databases">
        <authorList>
            <person name="Kittiwongwattana C."/>
        </authorList>
    </citation>
    <scope>NUCLEOTIDE SEQUENCE [LARGE SCALE GENOMIC DNA]</scope>
    <source>
        <strain evidence="9">1310</strain>
    </source>
</reference>
<dbReference type="InterPro" id="IPR036388">
    <property type="entry name" value="WH-like_DNA-bd_sf"/>
</dbReference>
<dbReference type="Pfam" id="PF04542">
    <property type="entry name" value="Sigma70_r2"/>
    <property type="match status" value="1"/>
</dbReference>
<dbReference type="InterPro" id="IPR014284">
    <property type="entry name" value="RNA_pol_sigma-70_dom"/>
</dbReference>
<comment type="similarity">
    <text evidence="1">Belongs to the sigma-70 factor family. ECF subfamily.</text>
</comment>
<proteinExistence type="inferred from homology"/>
<dbReference type="InterPro" id="IPR013249">
    <property type="entry name" value="RNA_pol_sigma70_r4_t2"/>
</dbReference>
<organism evidence="7 9">
    <name type="scientific">Chitinophaga oryzae</name>
    <dbReference type="NCBI Taxonomy" id="2725414"/>
    <lineage>
        <taxon>Bacteria</taxon>
        <taxon>Pseudomonadati</taxon>
        <taxon>Bacteroidota</taxon>
        <taxon>Chitinophagia</taxon>
        <taxon>Chitinophagales</taxon>
        <taxon>Chitinophagaceae</taxon>
        <taxon>Chitinophaga</taxon>
    </lineage>
</organism>